<comment type="caution">
    <text evidence="10">The sequence shown here is derived from an EMBL/GenBank/DDBJ whole genome shotgun (WGS) entry which is preliminary data.</text>
</comment>
<comment type="cofactor">
    <cofactor evidence="8">
        <name>Mg(2+)</name>
        <dbReference type="ChEBI" id="CHEBI:18420"/>
    </cofactor>
</comment>
<accession>A0A4S8FD75</accession>
<dbReference type="RefSeq" id="WP_136572450.1">
    <property type="nucleotide sequence ID" value="NZ_STFG01000002.1"/>
</dbReference>
<keyword evidence="3 8" id="KW-0460">Magnesium</keyword>
<evidence type="ECO:0000256" key="1">
    <source>
        <dbReference type="ARBA" id="ARBA00005046"/>
    </source>
</evidence>
<dbReference type="SUPFAM" id="SSF53448">
    <property type="entry name" value="Nucleotide-diphospho-sugar transferases"/>
    <property type="match status" value="1"/>
</dbReference>
<feature type="binding site" evidence="8">
    <location>
        <position position="260"/>
    </location>
    <ligand>
        <name>GTP</name>
        <dbReference type="ChEBI" id="CHEBI:37565"/>
    </ligand>
</feature>
<feature type="binding site" evidence="8">
    <location>
        <begin position="168"/>
        <end position="170"/>
    </location>
    <ligand>
        <name>GTP</name>
        <dbReference type="ChEBI" id="CHEBI:37565"/>
    </ligand>
</feature>
<dbReference type="InterPro" id="IPR029044">
    <property type="entry name" value="Nucleotide-diphossugar_trans"/>
</dbReference>
<gene>
    <name evidence="8" type="primary">mobA</name>
    <name evidence="10" type="ORF">E9531_03990</name>
</gene>
<dbReference type="InterPro" id="IPR013482">
    <property type="entry name" value="Molybde_CF_guanTrfase"/>
</dbReference>
<keyword evidence="8" id="KW-0547">Nucleotide-binding</keyword>
<dbReference type="EMBL" id="STFG01000002">
    <property type="protein sequence ID" value="THU04554.1"/>
    <property type="molecule type" value="Genomic_DNA"/>
</dbReference>
<comment type="similarity">
    <text evidence="2">Belongs to the MoaE family.</text>
</comment>
<evidence type="ECO:0000313" key="10">
    <source>
        <dbReference type="EMBL" id="THU04554.1"/>
    </source>
</evidence>
<comment type="caution">
    <text evidence="8">Lacks conserved residue(s) required for the propagation of feature annotation.</text>
</comment>
<evidence type="ECO:0000256" key="3">
    <source>
        <dbReference type="ARBA" id="ARBA00022842"/>
    </source>
</evidence>
<dbReference type="GO" id="GO:0046872">
    <property type="term" value="F:metal ion binding"/>
    <property type="evidence" value="ECO:0007669"/>
    <property type="project" value="UniProtKB-KW"/>
</dbReference>
<dbReference type="GO" id="GO:0005737">
    <property type="term" value="C:cytoplasm"/>
    <property type="evidence" value="ECO:0007669"/>
    <property type="project" value="UniProtKB-SubCell"/>
</dbReference>
<comment type="similarity">
    <text evidence="8">Belongs to the MobA family.</text>
</comment>
<dbReference type="OrthoDB" id="9788394at2"/>
<protein>
    <recommendedName>
        <fullName evidence="8">Molybdenum cofactor guanylyltransferase</fullName>
        <shortName evidence="8">MoCo guanylyltransferase</shortName>
        <ecNumber evidence="8">2.7.7.77</ecNumber>
    </recommendedName>
    <alternativeName>
        <fullName evidence="8">GTP:molybdopterin guanylyltransferase</fullName>
    </alternativeName>
    <alternativeName>
        <fullName evidence="8">Mo-MPT guanylyltransferase</fullName>
    </alternativeName>
    <alternativeName>
        <fullName evidence="8">Molybdopterin guanylyltransferase</fullName>
    </alternativeName>
    <alternativeName>
        <fullName evidence="8">Molybdopterin-guanine dinucleotide synthase</fullName>
        <shortName evidence="8">MGD synthase</shortName>
    </alternativeName>
</protein>
<comment type="subcellular location">
    <subcellularLocation>
        <location evidence="8">Cytoplasm</location>
    </subcellularLocation>
</comment>
<comment type="catalytic activity">
    <reaction evidence="7">
        <text>2 [molybdopterin-synthase sulfur-carrier protein]-C-terminal-Gly-aminoethanethioate + cyclic pyranopterin phosphate + H2O = molybdopterin + 2 [molybdopterin-synthase sulfur-carrier protein]-C-terminal Gly-Gly + 2 H(+)</text>
        <dbReference type="Rhea" id="RHEA:26333"/>
        <dbReference type="Rhea" id="RHEA-COMP:12202"/>
        <dbReference type="Rhea" id="RHEA-COMP:19907"/>
        <dbReference type="ChEBI" id="CHEBI:15377"/>
        <dbReference type="ChEBI" id="CHEBI:15378"/>
        <dbReference type="ChEBI" id="CHEBI:58698"/>
        <dbReference type="ChEBI" id="CHEBI:59648"/>
        <dbReference type="ChEBI" id="CHEBI:90778"/>
        <dbReference type="ChEBI" id="CHEBI:232372"/>
        <dbReference type="EC" id="2.8.1.12"/>
    </reaction>
</comment>
<dbReference type="Pfam" id="PF12804">
    <property type="entry name" value="NTP_transf_3"/>
    <property type="match status" value="1"/>
</dbReference>
<dbReference type="Proteomes" id="UP000308917">
    <property type="component" value="Unassembled WGS sequence"/>
</dbReference>
<evidence type="ECO:0000256" key="8">
    <source>
        <dbReference type="HAMAP-Rule" id="MF_00316"/>
    </source>
</evidence>
<evidence type="ECO:0000256" key="4">
    <source>
        <dbReference type="ARBA" id="ARBA00023134"/>
    </source>
</evidence>
<comment type="subunit">
    <text evidence="6">Heterotetramer of 2 MoaD subunits and 2 MoaE subunits. Also stable as homodimer. The enzyme changes between these two forms during catalysis.</text>
</comment>
<dbReference type="Pfam" id="PF02391">
    <property type="entry name" value="MoaE"/>
    <property type="match status" value="1"/>
</dbReference>
<dbReference type="CDD" id="cd00756">
    <property type="entry name" value="MoaE"/>
    <property type="match status" value="1"/>
</dbReference>
<proteinExistence type="inferred from homology"/>
<keyword evidence="5 8" id="KW-0501">Molybdenum cofactor biosynthesis</keyword>
<feature type="binding site" evidence="8">
    <location>
        <position position="227"/>
    </location>
    <ligand>
        <name>GTP</name>
        <dbReference type="ChEBI" id="CHEBI:37565"/>
    </ligand>
</feature>
<dbReference type="HAMAP" id="MF_00316">
    <property type="entry name" value="MobA"/>
    <property type="match status" value="1"/>
</dbReference>
<comment type="domain">
    <text evidence="8">The N-terminal domain determines nucleotide recognition and specific binding, while the C-terminal domain determines the specific binding to the target protein.</text>
</comment>
<dbReference type="GO" id="GO:0006777">
    <property type="term" value="P:Mo-molybdopterin cofactor biosynthetic process"/>
    <property type="evidence" value="ECO:0007669"/>
    <property type="project" value="UniProtKB-KW"/>
</dbReference>
<comment type="subunit">
    <text evidence="8">Monomer.</text>
</comment>
<evidence type="ECO:0000256" key="2">
    <source>
        <dbReference type="ARBA" id="ARBA00005426"/>
    </source>
</evidence>
<dbReference type="CDD" id="cd02503">
    <property type="entry name" value="MobA"/>
    <property type="match status" value="1"/>
</dbReference>
<evidence type="ECO:0000256" key="6">
    <source>
        <dbReference type="ARBA" id="ARBA00026066"/>
    </source>
</evidence>
<dbReference type="InterPro" id="IPR036563">
    <property type="entry name" value="MoaE_sf"/>
</dbReference>
<feature type="domain" description="MobA-like NTP transferase" evidence="9">
    <location>
        <begin position="165"/>
        <end position="325"/>
    </location>
</feature>
<dbReference type="SUPFAM" id="SSF54690">
    <property type="entry name" value="Molybdopterin synthase subunit MoaE"/>
    <property type="match status" value="1"/>
</dbReference>
<dbReference type="GO" id="GO:0005525">
    <property type="term" value="F:GTP binding"/>
    <property type="evidence" value="ECO:0007669"/>
    <property type="project" value="UniProtKB-UniRule"/>
</dbReference>
<dbReference type="AlphaFoldDB" id="A0A4S8FD75"/>
<dbReference type="Gene3D" id="3.90.550.10">
    <property type="entry name" value="Spore Coat Polysaccharide Biosynthesis Protein SpsA, Chain A"/>
    <property type="match status" value="1"/>
</dbReference>
<keyword evidence="4 8" id="KW-0342">GTP-binding</keyword>
<dbReference type="EC" id="2.7.7.77" evidence="8"/>
<feature type="binding site" evidence="8">
    <location>
        <position position="260"/>
    </location>
    <ligand>
        <name>Mg(2+)</name>
        <dbReference type="ChEBI" id="CHEBI:18420"/>
    </ligand>
</feature>
<comment type="function">
    <text evidence="8">Transfers a GMP moiety from GTP to Mo-molybdopterin (Mo-MPT) cofactor (Moco or molybdenum cofactor) to form Mo-molybdopterin guanine dinucleotide (Mo-MGD) cofactor.</text>
</comment>
<comment type="pathway">
    <text evidence="1">Cofactor biosynthesis; molybdopterin biosynthesis.</text>
</comment>
<dbReference type="GO" id="GO:0061603">
    <property type="term" value="F:molybdenum cofactor guanylyltransferase activity"/>
    <property type="evidence" value="ECO:0007669"/>
    <property type="project" value="UniProtKB-EC"/>
</dbReference>
<evidence type="ECO:0000313" key="11">
    <source>
        <dbReference type="Proteomes" id="UP000308917"/>
    </source>
</evidence>
<dbReference type="InterPro" id="IPR025877">
    <property type="entry name" value="MobA-like_NTP_Trfase"/>
</dbReference>
<keyword evidence="8" id="KW-0963">Cytoplasm</keyword>
<evidence type="ECO:0000256" key="5">
    <source>
        <dbReference type="ARBA" id="ARBA00023150"/>
    </source>
</evidence>
<dbReference type="InterPro" id="IPR003448">
    <property type="entry name" value="Mopterin_biosynth_MoaE"/>
</dbReference>
<name>A0A4S8FD75_9BURK</name>
<organism evidence="10 11">
    <name type="scientific">Lampropedia puyangensis</name>
    <dbReference type="NCBI Taxonomy" id="1330072"/>
    <lineage>
        <taxon>Bacteria</taxon>
        <taxon>Pseudomonadati</taxon>
        <taxon>Pseudomonadota</taxon>
        <taxon>Betaproteobacteria</taxon>
        <taxon>Burkholderiales</taxon>
        <taxon>Comamonadaceae</taxon>
        <taxon>Lampropedia</taxon>
    </lineage>
</organism>
<comment type="catalytic activity">
    <reaction evidence="8">
        <text>Mo-molybdopterin + GTP + H(+) = Mo-molybdopterin guanine dinucleotide + diphosphate</text>
        <dbReference type="Rhea" id="RHEA:34243"/>
        <dbReference type="ChEBI" id="CHEBI:15378"/>
        <dbReference type="ChEBI" id="CHEBI:33019"/>
        <dbReference type="ChEBI" id="CHEBI:37565"/>
        <dbReference type="ChEBI" id="CHEBI:71302"/>
        <dbReference type="ChEBI" id="CHEBI:71310"/>
        <dbReference type="EC" id="2.7.7.77"/>
    </reaction>
</comment>
<sequence>MFSVRIQTEPIDLAALDEANTPTRGSAGAQVRFVGKVRNDARSAAQSHLVLEHFPGVTEAEIERIIALARQRWDVQMVRVIHRVGPIGVGEDIVLVDTACAHRLAAYEANAFIMDYLKTEAPFWKQEHFVDGNQLWVEAKSSDQHVRQRWDQETTPATAPLRIGGLILAGGQGSRMGYVNKGLLLLHDLPLVQHVAQRLLPQVDHLAISANHDVADYVRFGYPVFSDLPNLQGQGPAAGILSATAQWPATLDAVLIAPCDTPYLPADLIPRLRQTLLSSPDTCAVMAATPSGPHPSIALCKPSALLRLWGHIQQHPNPSLRSWLEPLKVRPVVFDDEHAFTNINDHATLGAMQTPAAPQSAH</sequence>
<feature type="binding site" evidence="8">
    <location>
        <position position="181"/>
    </location>
    <ligand>
        <name>GTP</name>
        <dbReference type="ChEBI" id="CHEBI:37565"/>
    </ligand>
</feature>
<keyword evidence="11" id="KW-1185">Reference proteome</keyword>
<evidence type="ECO:0000259" key="9">
    <source>
        <dbReference type="Pfam" id="PF12804"/>
    </source>
</evidence>
<dbReference type="Gene3D" id="3.90.1170.40">
    <property type="entry name" value="Molybdopterin biosynthesis MoaE subunit"/>
    <property type="match status" value="1"/>
</dbReference>
<evidence type="ECO:0000256" key="7">
    <source>
        <dbReference type="ARBA" id="ARBA00049878"/>
    </source>
</evidence>
<dbReference type="UniPathway" id="UPA00344"/>
<keyword evidence="8" id="KW-0808">Transferase</keyword>
<keyword evidence="8" id="KW-0479">Metal-binding</keyword>
<reference evidence="10 11" key="1">
    <citation type="journal article" date="2015" name="Antonie Van Leeuwenhoek">
        <title>Lampropedia puyangensis sp. nov., isolated from symptomatic bark of Populus ? euramericana canker and emended description of Lampropedia hyalina (Ehrenberg 1832) Lee et al. 2004.</title>
        <authorList>
            <person name="Li Y."/>
            <person name="Wang T."/>
            <person name="Piao C.G."/>
            <person name="Wang L.F."/>
            <person name="Tian G.Z."/>
            <person name="Zhu T.H."/>
            <person name="Guo M.W."/>
        </authorList>
    </citation>
    <scope>NUCLEOTIDE SEQUENCE [LARGE SCALE GENOMIC DNA]</scope>
    <source>
        <strain evidence="10 11">2-bin</strain>
    </source>
</reference>
<dbReference type="PANTHER" id="PTHR23404">
    <property type="entry name" value="MOLYBDOPTERIN SYNTHASE RELATED"/>
    <property type="match status" value="1"/>
</dbReference>
<dbReference type="GO" id="GO:0030366">
    <property type="term" value="F:molybdopterin synthase activity"/>
    <property type="evidence" value="ECO:0007669"/>
    <property type="project" value="UniProtKB-EC"/>
</dbReference>